<organism evidence="7 8">
    <name type="scientific">Pongo abelii</name>
    <name type="common">Sumatran orangutan</name>
    <name type="synonym">Pongo pygmaeus abelii</name>
    <dbReference type="NCBI Taxonomy" id="9601"/>
    <lineage>
        <taxon>Eukaryota</taxon>
        <taxon>Metazoa</taxon>
        <taxon>Chordata</taxon>
        <taxon>Craniata</taxon>
        <taxon>Vertebrata</taxon>
        <taxon>Euteleostomi</taxon>
        <taxon>Mammalia</taxon>
        <taxon>Eutheria</taxon>
        <taxon>Euarchontoglires</taxon>
        <taxon>Primates</taxon>
        <taxon>Haplorrhini</taxon>
        <taxon>Catarrhini</taxon>
        <taxon>Hominidae</taxon>
        <taxon>Pongo</taxon>
    </lineage>
</organism>
<reference evidence="7" key="3">
    <citation type="submission" date="2025-09" db="UniProtKB">
        <authorList>
            <consortium name="Ensembl"/>
        </authorList>
    </citation>
    <scope>IDENTIFICATION</scope>
</reference>
<evidence type="ECO:0000256" key="1">
    <source>
        <dbReference type="ARBA" id="ARBA00004167"/>
    </source>
</evidence>
<reference evidence="7 8" key="1">
    <citation type="submission" date="2008-02" db="EMBL/GenBank/DDBJ databases">
        <title>A 6x draft sequence assembly of the Pongo pygmaeus abelii genome.</title>
        <authorList>
            <person name="Wilson R.K."/>
            <person name="Mardis E."/>
        </authorList>
    </citation>
    <scope>NUCLEOTIDE SEQUENCE [LARGE SCALE GENOMIC DNA]</scope>
</reference>
<dbReference type="PROSITE" id="PS50835">
    <property type="entry name" value="IG_LIKE"/>
    <property type="match status" value="1"/>
</dbReference>
<feature type="region of interest" description="Disordered" evidence="5">
    <location>
        <begin position="182"/>
        <end position="201"/>
    </location>
</feature>
<dbReference type="PANTHER" id="PTHR12035:SF132">
    <property type="entry name" value="MYELOID CELL SURFACE ANTIGEN CD33"/>
    <property type="match status" value="1"/>
</dbReference>
<dbReference type="InterPro" id="IPR013783">
    <property type="entry name" value="Ig-like_fold"/>
</dbReference>
<reference evidence="7" key="2">
    <citation type="submission" date="2025-08" db="UniProtKB">
        <authorList>
            <consortium name="Ensembl"/>
        </authorList>
    </citation>
    <scope>IDENTIFICATION</scope>
</reference>
<dbReference type="Proteomes" id="UP000001595">
    <property type="component" value="Chromosome 19"/>
</dbReference>
<dbReference type="InterPro" id="IPR007110">
    <property type="entry name" value="Ig-like_dom"/>
</dbReference>
<evidence type="ECO:0000256" key="2">
    <source>
        <dbReference type="ARBA" id="ARBA00022692"/>
    </source>
</evidence>
<dbReference type="GO" id="GO:0033691">
    <property type="term" value="F:sialic acid binding"/>
    <property type="evidence" value="ECO:0007669"/>
    <property type="project" value="TreeGrafter"/>
</dbReference>
<dbReference type="GeneTree" id="ENSGT01150000286907"/>
<dbReference type="GO" id="GO:0007155">
    <property type="term" value="P:cell adhesion"/>
    <property type="evidence" value="ECO:0007669"/>
    <property type="project" value="TreeGrafter"/>
</dbReference>
<dbReference type="AlphaFoldDB" id="A0A8I5YMR0"/>
<accession>A0A8I5YMR0</accession>
<dbReference type="InterPro" id="IPR036179">
    <property type="entry name" value="Ig-like_dom_sf"/>
</dbReference>
<keyword evidence="2" id="KW-0812">Transmembrane</keyword>
<dbReference type="PANTHER" id="PTHR12035">
    <property type="entry name" value="SIALIC ACID BINDING IMMUNOGLOBULIN-LIKE LECTIN"/>
    <property type="match status" value="1"/>
</dbReference>
<evidence type="ECO:0000313" key="8">
    <source>
        <dbReference type="Proteomes" id="UP000001595"/>
    </source>
</evidence>
<dbReference type="InterPro" id="IPR051036">
    <property type="entry name" value="SIGLEC"/>
</dbReference>
<evidence type="ECO:0000256" key="4">
    <source>
        <dbReference type="ARBA" id="ARBA00023136"/>
    </source>
</evidence>
<dbReference type="Gene3D" id="2.60.40.10">
    <property type="entry name" value="Immunoglobulins"/>
    <property type="match status" value="2"/>
</dbReference>
<evidence type="ECO:0000259" key="6">
    <source>
        <dbReference type="PROSITE" id="PS50835"/>
    </source>
</evidence>
<evidence type="ECO:0000256" key="5">
    <source>
        <dbReference type="SAM" id="MobiDB-lite"/>
    </source>
</evidence>
<evidence type="ECO:0000256" key="3">
    <source>
        <dbReference type="ARBA" id="ARBA00022989"/>
    </source>
</evidence>
<evidence type="ECO:0000313" key="7">
    <source>
        <dbReference type="Ensembl" id="ENSPPYP00000035215.1"/>
    </source>
</evidence>
<keyword evidence="3" id="KW-1133">Transmembrane helix</keyword>
<keyword evidence="8" id="KW-1185">Reference proteome</keyword>
<dbReference type="GO" id="GO:0005886">
    <property type="term" value="C:plasma membrane"/>
    <property type="evidence" value="ECO:0007669"/>
    <property type="project" value="TreeGrafter"/>
</dbReference>
<dbReference type="Ensembl" id="ENSPPYT00000041708.1">
    <property type="protein sequence ID" value="ENSPPYP00000035215.1"/>
    <property type="gene ID" value="ENSPPYG00000031393.1"/>
</dbReference>
<sequence>GSDWGAIPGAGTEAASEFTPWKSPLCVPGLCLSPSQPSPRHLTSKFQQLWNLADLRTCYVSADCKSRKPLIFSWTWGTVISLGTGTPHFSEITIIPLPWSHGFNITCQVTFTRFHVTTEMTIQLNVSSPVALENATLLSVLKNQSLRLVCVTDSNPPARLSWTWEGQALNLSQSSESAILELPPVESGDGGEPFGLPAHLH</sequence>
<name>A0A8I5YMR0_PONAB</name>
<proteinExistence type="predicted"/>
<feature type="domain" description="Ig-like" evidence="6">
    <location>
        <begin position="129"/>
        <end position="191"/>
    </location>
</feature>
<protein>
    <recommendedName>
        <fullName evidence="6">Ig-like domain-containing protein</fullName>
    </recommendedName>
</protein>
<comment type="subcellular location">
    <subcellularLocation>
        <location evidence="1">Membrane</location>
        <topology evidence="1">Single-pass membrane protein</topology>
    </subcellularLocation>
</comment>
<keyword evidence="4" id="KW-0472">Membrane</keyword>
<dbReference type="SUPFAM" id="SSF48726">
    <property type="entry name" value="Immunoglobulin"/>
    <property type="match status" value="2"/>
</dbReference>